<dbReference type="AlphaFoldDB" id="A0A397SD13"/>
<dbReference type="Gene3D" id="3.40.50.300">
    <property type="entry name" value="P-loop containing nucleotide triphosphate hydrolases"/>
    <property type="match status" value="1"/>
</dbReference>
<dbReference type="PANTHER" id="PTHR45766">
    <property type="entry name" value="DNA ANNEALING HELICASE AND ENDONUCLEASE ZRANB3 FAMILY MEMBER"/>
    <property type="match status" value="1"/>
</dbReference>
<name>A0A397SD13_9GLOM</name>
<dbReference type="STRING" id="658196.A0A397SD13"/>
<dbReference type="CDD" id="cd18793">
    <property type="entry name" value="SF2_C_SNF"/>
    <property type="match status" value="1"/>
</dbReference>
<dbReference type="Gene3D" id="3.40.50.10810">
    <property type="entry name" value="Tandem AAA-ATPase domain"/>
    <property type="match status" value="1"/>
</dbReference>
<comment type="caution">
    <text evidence="5">The sequence shown here is derived from an EMBL/GenBank/DDBJ whole genome shotgun (WGS) entry which is preliminary data.</text>
</comment>
<evidence type="ECO:0000256" key="2">
    <source>
        <dbReference type="ARBA" id="ARBA00022801"/>
    </source>
</evidence>
<evidence type="ECO:0000256" key="1">
    <source>
        <dbReference type="ARBA" id="ARBA00022741"/>
    </source>
</evidence>
<evidence type="ECO:0000313" key="6">
    <source>
        <dbReference type="Proteomes" id="UP000265703"/>
    </source>
</evidence>
<dbReference type="InterPro" id="IPR001650">
    <property type="entry name" value="Helicase_C-like"/>
</dbReference>
<dbReference type="GO" id="GO:0006281">
    <property type="term" value="P:DNA repair"/>
    <property type="evidence" value="ECO:0007669"/>
    <property type="project" value="TreeGrafter"/>
</dbReference>
<dbReference type="SMART" id="SM00487">
    <property type="entry name" value="DEXDc"/>
    <property type="match status" value="1"/>
</dbReference>
<sequence length="586" mass="67256">MPDDTYANSMGSVFFGQIENKIQEAIQEPVNGQNICIVREKSPEDDAKHHIFILCIPVLHVQARLRKCIFLHAGKGEHLSSFIALLQYWLIIESFLRSQNIIHNFIFGQKTKEVLDILVSDFLHHKNEINAPLSDTLVIPGLNPDKKLDHHQVTAVKFFQKGFRGVLADEMGLGKMIISLSIIAVHGRFPVIIVAPSNLMLQWQSEVHDFFPLWSVFMAEKTKTTKVPPGYNLILTSYNTLQFWNYELGKCQAQGIIFDEIQFLKNCSTLRFKEAKKIAHPLKLRLGLSGTPVINHPKELFPQLEILGCLHKLQVEWVTTSELDVDHWTQYQQESDSFQEWLRTEFPDGYNDRRIKDFVAANAGGILDMISQMQTIIGKLKIKKAKSMTDILVKKKQSVLIAAYHRSCFDALEKMGCMAICGGMSKTKIEKIKHDFQNSPIPQCIVMSIAMALGHNLTRASQGIHMQLTWTPADLQQSMRRIYHRGQNKPVTYTILLVKESIDMYIWEVIQKKYANIQGLVESDSFPTDDNFKTDTLKHIIKKYLEILMIHFFDLLEYLVLETKKRKMVLIIPCETKNSQLCLRVS</sequence>
<accession>A0A397SD13</accession>
<dbReference type="GO" id="GO:0016787">
    <property type="term" value="F:hydrolase activity"/>
    <property type="evidence" value="ECO:0007669"/>
    <property type="project" value="UniProtKB-KW"/>
</dbReference>
<dbReference type="PROSITE" id="PS51192">
    <property type="entry name" value="HELICASE_ATP_BIND_1"/>
    <property type="match status" value="1"/>
</dbReference>
<organism evidence="5 6">
    <name type="scientific">Glomus cerebriforme</name>
    <dbReference type="NCBI Taxonomy" id="658196"/>
    <lineage>
        <taxon>Eukaryota</taxon>
        <taxon>Fungi</taxon>
        <taxon>Fungi incertae sedis</taxon>
        <taxon>Mucoromycota</taxon>
        <taxon>Glomeromycotina</taxon>
        <taxon>Glomeromycetes</taxon>
        <taxon>Glomerales</taxon>
        <taxon>Glomeraceae</taxon>
        <taxon>Glomus</taxon>
    </lineage>
</organism>
<keyword evidence="6" id="KW-1185">Reference proteome</keyword>
<dbReference type="Pfam" id="PF00176">
    <property type="entry name" value="SNF2-rel_dom"/>
    <property type="match status" value="1"/>
</dbReference>
<reference evidence="5 6" key="1">
    <citation type="submission" date="2018-06" db="EMBL/GenBank/DDBJ databases">
        <title>Comparative genomics reveals the genomic features of Rhizophagus irregularis, R. cerebriforme, R. diaphanum and Gigaspora rosea, and their symbiotic lifestyle signature.</title>
        <authorList>
            <person name="Morin E."/>
            <person name="San Clemente H."/>
            <person name="Chen E.C.H."/>
            <person name="De La Providencia I."/>
            <person name="Hainaut M."/>
            <person name="Kuo A."/>
            <person name="Kohler A."/>
            <person name="Murat C."/>
            <person name="Tang N."/>
            <person name="Roy S."/>
            <person name="Loubradou J."/>
            <person name="Henrissat B."/>
            <person name="Grigoriev I.V."/>
            <person name="Corradi N."/>
            <person name="Roux C."/>
            <person name="Martin F.M."/>
        </authorList>
    </citation>
    <scope>NUCLEOTIDE SEQUENCE [LARGE SCALE GENOMIC DNA]</scope>
    <source>
        <strain evidence="5 6">DAOM 227022</strain>
    </source>
</reference>
<dbReference type="EMBL" id="QKYT01000651">
    <property type="protein sequence ID" value="RIA82586.1"/>
    <property type="molecule type" value="Genomic_DNA"/>
</dbReference>
<keyword evidence="3" id="KW-0067">ATP-binding</keyword>
<keyword evidence="2 5" id="KW-0378">Hydrolase</keyword>
<gene>
    <name evidence="5" type="ORF">C1645_743678</name>
</gene>
<dbReference type="InterPro" id="IPR038718">
    <property type="entry name" value="SNF2-like_sf"/>
</dbReference>
<dbReference type="Pfam" id="PF00271">
    <property type="entry name" value="Helicase_C"/>
    <property type="match status" value="1"/>
</dbReference>
<dbReference type="InterPro" id="IPR049730">
    <property type="entry name" value="SNF2/RAD54-like_C"/>
</dbReference>
<evidence type="ECO:0000313" key="5">
    <source>
        <dbReference type="EMBL" id="RIA82586.1"/>
    </source>
</evidence>
<dbReference type="InterPro" id="IPR027417">
    <property type="entry name" value="P-loop_NTPase"/>
</dbReference>
<dbReference type="SUPFAM" id="SSF52540">
    <property type="entry name" value="P-loop containing nucleoside triphosphate hydrolases"/>
    <property type="match status" value="2"/>
</dbReference>
<dbReference type="GO" id="GO:0031297">
    <property type="term" value="P:replication fork processing"/>
    <property type="evidence" value="ECO:0007669"/>
    <property type="project" value="TreeGrafter"/>
</dbReference>
<evidence type="ECO:0000256" key="3">
    <source>
        <dbReference type="ARBA" id="ARBA00022840"/>
    </source>
</evidence>
<proteinExistence type="predicted"/>
<keyword evidence="1" id="KW-0547">Nucleotide-binding</keyword>
<dbReference type="InterPro" id="IPR014001">
    <property type="entry name" value="Helicase_ATP-bd"/>
</dbReference>
<protein>
    <submittedName>
        <fullName evidence="5">P-loop containing nucleoside triphosphate hydrolase protein</fullName>
    </submittedName>
</protein>
<dbReference type="OrthoDB" id="3796869at2759"/>
<dbReference type="GO" id="GO:0005524">
    <property type="term" value="F:ATP binding"/>
    <property type="evidence" value="ECO:0007669"/>
    <property type="project" value="InterPro"/>
</dbReference>
<dbReference type="PANTHER" id="PTHR45766:SF6">
    <property type="entry name" value="SWI_SNF-RELATED MATRIX-ASSOCIATED ACTIN-DEPENDENT REGULATOR OF CHROMATIN SUBFAMILY A-LIKE PROTEIN 1"/>
    <property type="match status" value="1"/>
</dbReference>
<dbReference type="Proteomes" id="UP000265703">
    <property type="component" value="Unassembled WGS sequence"/>
</dbReference>
<dbReference type="InterPro" id="IPR000330">
    <property type="entry name" value="SNF2_N"/>
</dbReference>
<dbReference type="SMART" id="SM00490">
    <property type="entry name" value="HELICc"/>
    <property type="match status" value="1"/>
</dbReference>
<feature type="domain" description="Helicase ATP-binding" evidence="4">
    <location>
        <begin position="156"/>
        <end position="310"/>
    </location>
</feature>
<evidence type="ECO:0000259" key="4">
    <source>
        <dbReference type="PROSITE" id="PS51192"/>
    </source>
</evidence>